<accession>A0A9P5JZV4</accession>
<keyword evidence="3" id="KW-1185">Reference proteome</keyword>
<feature type="region of interest" description="Disordered" evidence="1">
    <location>
        <begin position="99"/>
        <end position="155"/>
    </location>
</feature>
<dbReference type="EMBL" id="WHVB01000023">
    <property type="protein sequence ID" value="KAF8471466.1"/>
    <property type="molecule type" value="Genomic_DNA"/>
</dbReference>
<sequence length="256" mass="27737">MLHDYNLQYTSFPAPLDHRFPPESSQQELPIYQCNRCIRHIPSTLARPAIVNSLTGPNRPNKPPSNAAVTSNIRPILRRDSHAILRTVTAPNMAAASILPPSRNASTSLDSTPAVTVVSRSQEIRPKDDGDERGREESLDCEAGGERNAPDKHRRSCCSCCSNSAEWIVDCGASSGMQSVMKRLGGRAKNTRKAEIDVQSGVGAGIVGCGGLQNMGRRRKEKGTRKANSVGSHGSSEAENNDIQGITIQRRDQGIR</sequence>
<dbReference type="Proteomes" id="UP000759537">
    <property type="component" value="Unassembled WGS sequence"/>
</dbReference>
<reference evidence="2" key="2">
    <citation type="journal article" date="2020" name="Nat. Commun.">
        <title>Large-scale genome sequencing of mycorrhizal fungi provides insights into the early evolution of symbiotic traits.</title>
        <authorList>
            <person name="Miyauchi S."/>
            <person name="Kiss E."/>
            <person name="Kuo A."/>
            <person name="Drula E."/>
            <person name="Kohler A."/>
            <person name="Sanchez-Garcia M."/>
            <person name="Morin E."/>
            <person name="Andreopoulos B."/>
            <person name="Barry K.W."/>
            <person name="Bonito G."/>
            <person name="Buee M."/>
            <person name="Carver A."/>
            <person name="Chen C."/>
            <person name="Cichocki N."/>
            <person name="Clum A."/>
            <person name="Culley D."/>
            <person name="Crous P.W."/>
            <person name="Fauchery L."/>
            <person name="Girlanda M."/>
            <person name="Hayes R.D."/>
            <person name="Keri Z."/>
            <person name="LaButti K."/>
            <person name="Lipzen A."/>
            <person name="Lombard V."/>
            <person name="Magnuson J."/>
            <person name="Maillard F."/>
            <person name="Murat C."/>
            <person name="Nolan M."/>
            <person name="Ohm R.A."/>
            <person name="Pangilinan J."/>
            <person name="Pereira M.F."/>
            <person name="Perotto S."/>
            <person name="Peter M."/>
            <person name="Pfister S."/>
            <person name="Riley R."/>
            <person name="Sitrit Y."/>
            <person name="Stielow J.B."/>
            <person name="Szollosi G."/>
            <person name="Zifcakova L."/>
            <person name="Stursova M."/>
            <person name="Spatafora J.W."/>
            <person name="Tedersoo L."/>
            <person name="Vaario L.M."/>
            <person name="Yamada A."/>
            <person name="Yan M."/>
            <person name="Wang P."/>
            <person name="Xu J."/>
            <person name="Bruns T."/>
            <person name="Baldrian P."/>
            <person name="Vilgalys R."/>
            <person name="Dunand C."/>
            <person name="Henrissat B."/>
            <person name="Grigoriev I.V."/>
            <person name="Hibbett D."/>
            <person name="Nagy L.G."/>
            <person name="Martin F.M."/>
        </authorList>
    </citation>
    <scope>NUCLEOTIDE SEQUENCE</scope>
    <source>
        <strain evidence="2">Prilba</strain>
    </source>
</reference>
<feature type="compositionally biased region" description="Basic and acidic residues" evidence="1">
    <location>
        <begin position="122"/>
        <end position="151"/>
    </location>
</feature>
<name>A0A9P5JZV4_9AGAM</name>
<comment type="caution">
    <text evidence="2">The sequence shown here is derived from an EMBL/GenBank/DDBJ whole genome shotgun (WGS) entry which is preliminary data.</text>
</comment>
<protein>
    <submittedName>
        <fullName evidence="2">Uncharacterized protein</fullName>
    </submittedName>
</protein>
<feature type="compositionally biased region" description="Basic residues" evidence="1">
    <location>
        <begin position="216"/>
        <end position="225"/>
    </location>
</feature>
<feature type="compositionally biased region" description="Polar residues" evidence="1">
    <location>
        <begin position="103"/>
        <end position="121"/>
    </location>
</feature>
<feature type="region of interest" description="Disordered" evidence="1">
    <location>
        <begin position="215"/>
        <end position="256"/>
    </location>
</feature>
<evidence type="ECO:0000256" key="1">
    <source>
        <dbReference type="SAM" id="MobiDB-lite"/>
    </source>
</evidence>
<feature type="compositionally biased region" description="Polar residues" evidence="1">
    <location>
        <begin position="226"/>
        <end position="247"/>
    </location>
</feature>
<dbReference type="AlphaFoldDB" id="A0A9P5JZV4"/>
<gene>
    <name evidence="2" type="ORF">DFH94DRAFT_847424</name>
</gene>
<organism evidence="2 3">
    <name type="scientific">Russula ochroleuca</name>
    <dbReference type="NCBI Taxonomy" id="152965"/>
    <lineage>
        <taxon>Eukaryota</taxon>
        <taxon>Fungi</taxon>
        <taxon>Dikarya</taxon>
        <taxon>Basidiomycota</taxon>
        <taxon>Agaricomycotina</taxon>
        <taxon>Agaricomycetes</taxon>
        <taxon>Russulales</taxon>
        <taxon>Russulaceae</taxon>
        <taxon>Russula</taxon>
    </lineage>
</organism>
<evidence type="ECO:0000313" key="3">
    <source>
        <dbReference type="Proteomes" id="UP000759537"/>
    </source>
</evidence>
<reference evidence="2" key="1">
    <citation type="submission" date="2019-10" db="EMBL/GenBank/DDBJ databases">
        <authorList>
            <consortium name="DOE Joint Genome Institute"/>
            <person name="Kuo A."/>
            <person name="Miyauchi S."/>
            <person name="Kiss E."/>
            <person name="Drula E."/>
            <person name="Kohler A."/>
            <person name="Sanchez-Garcia M."/>
            <person name="Andreopoulos B."/>
            <person name="Barry K.W."/>
            <person name="Bonito G."/>
            <person name="Buee M."/>
            <person name="Carver A."/>
            <person name="Chen C."/>
            <person name="Cichocki N."/>
            <person name="Clum A."/>
            <person name="Culley D."/>
            <person name="Crous P.W."/>
            <person name="Fauchery L."/>
            <person name="Girlanda M."/>
            <person name="Hayes R."/>
            <person name="Keri Z."/>
            <person name="LaButti K."/>
            <person name="Lipzen A."/>
            <person name="Lombard V."/>
            <person name="Magnuson J."/>
            <person name="Maillard F."/>
            <person name="Morin E."/>
            <person name="Murat C."/>
            <person name="Nolan M."/>
            <person name="Ohm R."/>
            <person name="Pangilinan J."/>
            <person name="Pereira M."/>
            <person name="Perotto S."/>
            <person name="Peter M."/>
            <person name="Riley R."/>
            <person name="Sitrit Y."/>
            <person name="Stielow B."/>
            <person name="Szollosi G."/>
            <person name="Zifcakova L."/>
            <person name="Stursova M."/>
            <person name="Spatafora J.W."/>
            <person name="Tedersoo L."/>
            <person name="Vaario L.-M."/>
            <person name="Yamada A."/>
            <person name="Yan M."/>
            <person name="Wang P."/>
            <person name="Xu J."/>
            <person name="Bruns T."/>
            <person name="Baldrian P."/>
            <person name="Vilgalys R."/>
            <person name="Henrissat B."/>
            <person name="Grigoriev I.V."/>
            <person name="Hibbett D."/>
            <person name="Nagy L.G."/>
            <person name="Martin F.M."/>
        </authorList>
    </citation>
    <scope>NUCLEOTIDE SEQUENCE</scope>
    <source>
        <strain evidence="2">Prilba</strain>
    </source>
</reference>
<evidence type="ECO:0000313" key="2">
    <source>
        <dbReference type="EMBL" id="KAF8471466.1"/>
    </source>
</evidence>
<proteinExistence type="predicted"/>